<keyword evidence="2 5" id="KW-0812">Transmembrane</keyword>
<sequence>MPSIRLWASWRTTDHDTGDKELTRNLADGKLLSRADPKLNWYTFTWAAFAAVGSLLYGIDSGIISTTIAHPSFTTYFAPYTDDIAGAVVSTFGAGSFLGVVFAGWAADSWGHMTIPIYNAEISPPNRRGLVSGLHAQFVGFGFAFANWIGFACSYAKGQFQWRFPLAIHARTNPYGKETTVKSLSQIIATKSARKRLLLAVLVQAFTQLSGINVINCDFCFSPPAHLISDRLRHHRLSNCALQGCWDNWAYGYTACSALRHGRTRSEHRLSSLCRQMGTKAKDVDYWDRNGVRYGAHRAFTARYAQSDNKVGQGFTIAFIFCFSIIYSLGYNSIHYRYVPEIMNQAIRAPGSSVAVCANVLINIVFNQISPRAFASIGYKYYSVFICTNLIGAVVVFMVFVETKGRTLEEINLLFGDWSGSDRPSGTSEWASDHGQDWEVKWLVFLAHDPHRHVKKCI</sequence>
<accession>A0A9P3UT20</accession>
<dbReference type="Gene3D" id="1.20.1250.20">
    <property type="entry name" value="MFS general substrate transporter like domains"/>
    <property type="match status" value="3"/>
</dbReference>
<keyword evidence="6" id="KW-0813">Transport</keyword>
<feature type="transmembrane region" description="Helical" evidence="5">
    <location>
        <begin position="41"/>
        <end position="63"/>
    </location>
</feature>
<dbReference type="Proteomes" id="UP001063166">
    <property type="component" value="Unassembled WGS sequence"/>
</dbReference>
<keyword evidence="7" id="KW-1185">Reference proteome</keyword>
<dbReference type="OrthoDB" id="6133115at2759"/>
<keyword evidence="4 5" id="KW-0472">Membrane</keyword>
<feature type="transmembrane region" description="Helical" evidence="5">
    <location>
        <begin position="84"/>
        <end position="107"/>
    </location>
</feature>
<evidence type="ECO:0000313" key="7">
    <source>
        <dbReference type="Proteomes" id="UP001063166"/>
    </source>
</evidence>
<comment type="caution">
    <text evidence="6">The sequence shown here is derived from an EMBL/GenBank/DDBJ whole genome shotgun (WGS) entry which is preliminary data.</text>
</comment>
<dbReference type="InterPro" id="IPR036259">
    <property type="entry name" value="MFS_trans_sf"/>
</dbReference>
<feature type="transmembrane region" description="Helical" evidence="5">
    <location>
        <begin position="314"/>
        <end position="334"/>
    </location>
</feature>
<keyword evidence="6" id="KW-0762">Sugar transport</keyword>
<dbReference type="AlphaFoldDB" id="A0A9P3UT20"/>
<reference evidence="6" key="1">
    <citation type="submission" date="2022-07" db="EMBL/GenBank/DDBJ databases">
        <title>The genome of Lyophyllum shimeji provides insight into the initial evolution of ectomycorrhizal fungal genome.</title>
        <authorList>
            <person name="Kobayashi Y."/>
            <person name="Shibata T."/>
            <person name="Hirakawa H."/>
            <person name="Shigenobu S."/>
            <person name="Nishiyama T."/>
            <person name="Yamada A."/>
            <person name="Hasebe M."/>
            <person name="Kawaguchi M."/>
        </authorList>
    </citation>
    <scope>NUCLEOTIDE SEQUENCE</scope>
    <source>
        <strain evidence="6">AT787</strain>
    </source>
</reference>
<evidence type="ECO:0000256" key="3">
    <source>
        <dbReference type="ARBA" id="ARBA00022989"/>
    </source>
</evidence>
<dbReference type="InterPro" id="IPR050360">
    <property type="entry name" value="MFS_Sugar_Transporters"/>
</dbReference>
<evidence type="ECO:0000256" key="2">
    <source>
        <dbReference type="ARBA" id="ARBA00022692"/>
    </source>
</evidence>
<feature type="transmembrane region" description="Helical" evidence="5">
    <location>
        <begin position="134"/>
        <end position="156"/>
    </location>
</feature>
<protein>
    <submittedName>
        <fullName evidence="6">Major facilitator superfamily, sugar transporter (TC 2.A.1.1) family protein</fullName>
    </submittedName>
</protein>
<dbReference type="GO" id="GO:0005351">
    <property type="term" value="F:carbohydrate:proton symporter activity"/>
    <property type="evidence" value="ECO:0007669"/>
    <property type="project" value="TreeGrafter"/>
</dbReference>
<dbReference type="GO" id="GO:0016020">
    <property type="term" value="C:membrane"/>
    <property type="evidence" value="ECO:0007669"/>
    <property type="project" value="UniProtKB-SubCell"/>
</dbReference>
<dbReference type="PANTHER" id="PTHR48022:SF11">
    <property type="entry name" value="MONOSACCHARIDE TRANSPORTER (HXT8), PUTATIVE (AFU_ORTHOLOGUE AFUA_2G08120)-RELATED"/>
    <property type="match status" value="1"/>
</dbReference>
<comment type="subcellular location">
    <subcellularLocation>
        <location evidence="1">Membrane</location>
        <topology evidence="1">Multi-pass membrane protein</topology>
    </subcellularLocation>
</comment>
<keyword evidence="3 5" id="KW-1133">Transmembrane helix</keyword>
<evidence type="ECO:0000256" key="1">
    <source>
        <dbReference type="ARBA" id="ARBA00004141"/>
    </source>
</evidence>
<gene>
    <name evidence="6" type="ORF">LshimejAT787_1601130</name>
</gene>
<dbReference type="SUPFAM" id="SSF103473">
    <property type="entry name" value="MFS general substrate transporter"/>
    <property type="match status" value="2"/>
</dbReference>
<evidence type="ECO:0000256" key="4">
    <source>
        <dbReference type="ARBA" id="ARBA00023136"/>
    </source>
</evidence>
<dbReference type="Pfam" id="PF00083">
    <property type="entry name" value="Sugar_tr"/>
    <property type="match status" value="3"/>
</dbReference>
<dbReference type="EMBL" id="BRPK01000016">
    <property type="protein sequence ID" value="GLB44183.1"/>
    <property type="molecule type" value="Genomic_DNA"/>
</dbReference>
<proteinExistence type="predicted"/>
<feature type="transmembrane region" description="Helical" evidence="5">
    <location>
        <begin position="346"/>
        <end position="369"/>
    </location>
</feature>
<evidence type="ECO:0000256" key="5">
    <source>
        <dbReference type="SAM" id="Phobius"/>
    </source>
</evidence>
<organism evidence="6 7">
    <name type="scientific">Lyophyllum shimeji</name>
    <name type="common">Hon-shimeji</name>
    <name type="synonym">Tricholoma shimeji</name>
    <dbReference type="NCBI Taxonomy" id="47721"/>
    <lineage>
        <taxon>Eukaryota</taxon>
        <taxon>Fungi</taxon>
        <taxon>Dikarya</taxon>
        <taxon>Basidiomycota</taxon>
        <taxon>Agaricomycotina</taxon>
        <taxon>Agaricomycetes</taxon>
        <taxon>Agaricomycetidae</taxon>
        <taxon>Agaricales</taxon>
        <taxon>Tricholomatineae</taxon>
        <taxon>Lyophyllaceae</taxon>
        <taxon>Lyophyllum</taxon>
    </lineage>
</organism>
<feature type="transmembrane region" description="Helical" evidence="5">
    <location>
        <begin position="381"/>
        <end position="401"/>
    </location>
</feature>
<dbReference type="PANTHER" id="PTHR48022">
    <property type="entry name" value="PLASTIDIC GLUCOSE TRANSPORTER 4"/>
    <property type="match status" value="1"/>
</dbReference>
<evidence type="ECO:0000313" key="6">
    <source>
        <dbReference type="EMBL" id="GLB44183.1"/>
    </source>
</evidence>
<dbReference type="InterPro" id="IPR005828">
    <property type="entry name" value="MFS_sugar_transport-like"/>
</dbReference>
<name>A0A9P3UT20_LYOSH</name>